<feature type="active site" evidence="3">
    <location>
        <position position="108"/>
    </location>
</feature>
<evidence type="ECO:0000256" key="2">
    <source>
        <dbReference type="ARBA" id="ARBA00022750"/>
    </source>
</evidence>
<feature type="active site" evidence="3">
    <location>
        <position position="297"/>
    </location>
</feature>
<dbReference type="PROSITE" id="PS00141">
    <property type="entry name" value="ASP_PROTEASE"/>
    <property type="match status" value="1"/>
</dbReference>
<dbReference type="InterPro" id="IPR034164">
    <property type="entry name" value="Pepsin-like_dom"/>
</dbReference>
<evidence type="ECO:0000313" key="7">
    <source>
        <dbReference type="EMBL" id="EGO20534.1"/>
    </source>
</evidence>
<evidence type="ECO:0000256" key="4">
    <source>
        <dbReference type="RuleBase" id="RU000454"/>
    </source>
</evidence>
<dbReference type="PANTHER" id="PTHR47966:SF6">
    <property type="entry name" value="PEPTIDASE A1 DOMAIN-CONTAINING PROTEIN"/>
    <property type="match status" value="1"/>
</dbReference>
<evidence type="ECO:0000259" key="6">
    <source>
        <dbReference type="PROSITE" id="PS51767"/>
    </source>
</evidence>
<dbReference type="GeneID" id="18815612"/>
<dbReference type="HOGENOM" id="CLU_013253_1_2_1"/>
<reference evidence="7" key="1">
    <citation type="submission" date="2011-04" db="EMBL/GenBank/DDBJ databases">
        <title>Evolution of plant cell wall degrading machinery underlies the functional diversity of forest fungi.</title>
        <authorList>
            <consortium name="US DOE Joint Genome Institute (JGI-PGF)"/>
            <person name="Eastwood D.C."/>
            <person name="Floudas D."/>
            <person name="Binder M."/>
            <person name="Majcherczyk A."/>
            <person name="Schneider P."/>
            <person name="Aerts A."/>
            <person name="Asiegbu F.O."/>
            <person name="Baker S.E."/>
            <person name="Barry K."/>
            <person name="Bendiksby M."/>
            <person name="Blumentritt M."/>
            <person name="Coutinho P.M."/>
            <person name="Cullen D."/>
            <person name="Cullen D."/>
            <person name="Gathman A."/>
            <person name="Goodell B."/>
            <person name="Henrissat B."/>
            <person name="Ihrmark K."/>
            <person name="Kauserud H."/>
            <person name="Kohler A."/>
            <person name="LaButti K."/>
            <person name="Lapidus A."/>
            <person name="Lavin J.L."/>
            <person name="Lee Y.-H."/>
            <person name="Lindquist E."/>
            <person name="Lilly W."/>
            <person name="Lucas S."/>
            <person name="Morin E."/>
            <person name="Murat C."/>
            <person name="Oguiza J.A."/>
            <person name="Park J."/>
            <person name="Pisabarro A.G."/>
            <person name="Riley R."/>
            <person name="Rosling A."/>
            <person name="Salamov A."/>
            <person name="Schmidt O."/>
            <person name="Schmutz J."/>
            <person name="Skrede I."/>
            <person name="Stenlid J."/>
            <person name="Wiebenga A."/>
            <person name="Xie X."/>
            <person name="Kues U."/>
            <person name="Hibbett D.S."/>
            <person name="Hoffmeister D."/>
            <person name="Hogberg N."/>
            <person name="Martin F."/>
            <person name="Grigoriev I.V."/>
            <person name="Watkinson S.C."/>
        </authorList>
    </citation>
    <scope>NUCLEOTIDE SEQUENCE</scope>
    <source>
        <strain evidence="7">S7.9</strain>
    </source>
</reference>
<keyword evidence="2 4" id="KW-0064">Aspartyl protease</keyword>
<dbReference type="InterPro" id="IPR001969">
    <property type="entry name" value="Aspartic_peptidase_AS"/>
</dbReference>
<dbReference type="SUPFAM" id="SSF50630">
    <property type="entry name" value="Acid proteases"/>
    <property type="match status" value="1"/>
</dbReference>
<sequence length="471" mass="49672">MWGKVVLVLIALPSLLLKAVADSPLIYSTSGQTVKLQKRPSPISSNEGWESRARNLRNAVLAKYGGTTSQPSRRSSGTDLVGNQGDDISYFASLAIGTPPALFDVTLDTGSSLLWVNATPCDIDGTQVVPYNTALSSTSQNLSDPFSSSYGSGTVSGMYAQDTVQMAGFAVEKQMFGIVNSTSVRLANCPVSGLVGLGWQQPGDPMPFWQTLADSGVWDSPVMAFQISHYPPSASNVTRPGGTFTMGFLNDSLYVGNIDYQPILDNLAPYWALPITSITVQNTSIEIPTGSAYGAIDTGTSLVVGPSAQIQAIYAQIPGSQPCVGLEGFYSYPCDTQVNVSISFGGPSWFINSSDFRYAYIDSNGSSCLGAFYEVTSSTPWVIGDTFLKSVYSVFRYSPPSVGFATLSETVLALNGANGSAPTPSVGPVLTSVTASASVANETSTSAAWRLRPFFVYSLVLAAVSGTITLI</sequence>
<dbReference type="KEGG" id="sla:SERLADRAFT_441879"/>
<keyword evidence="5" id="KW-0732">Signal</keyword>
<dbReference type="InterPro" id="IPR021109">
    <property type="entry name" value="Peptidase_aspartic_dom_sf"/>
</dbReference>
<protein>
    <recommendedName>
        <fullName evidence="6">Peptidase A1 domain-containing protein</fullName>
    </recommendedName>
</protein>
<dbReference type="RefSeq" id="XP_007322500.1">
    <property type="nucleotide sequence ID" value="XM_007322438.1"/>
</dbReference>
<evidence type="ECO:0000256" key="3">
    <source>
        <dbReference type="PIRSR" id="PIRSR601461-1"/>
    </source>
</evidence>
<comment type="similarity">
    <text evidence="1 4">Belongs to the peptidase A1 family.</text>
</comment>
<gene>
    <name evidence="7" type="ORF">SERLADRAFT_441879</name>
</gene>
<dbReference type="PRINTS" id="PR00792">
    <property type="entry name" value="PEPSIN"/>
</dbReference>
<proteinExistence type="inferred from homology"/>
<evidence type="ECO:0000256" key="1">
    <source>
        <dbReference type="ARBA" id="ARBA00007447"/>
    </source>
</evidence>
<dbReference type="CDD" id="cd05471">
    <property type="entry name" value="pepsin_like"/>
    <property type="match status" value="1"/>
</dbReference>
<dbReference type="AlphaFoldDB" id="F8P7X6"/>
<dbReference type="OrthoDB" id="771136at2759"/>
<feature type="chain" id="PRO_5003376376" description="Peptidase A1 domain-containing protein" evidence="5">
    <location>
        <begin position="22"/>
        <end position="471"/>
    </location>
</feature>
<keyword evidence="4" id="KW-0645">Protease</keyword>
<dbReference type="MEROPS" id="A01.078"/>
<dbReference type="PROSITE" id="PS51767">
    <property type="entry name" value="PEPTIDASE_A1"/>
    <property type="match status" value="1"/>
</dbReference>
<keyword evidence="4" id="KW-0378">Hydrolase</keyword>
<feature type="domain" description="Peptidase A1" evidence="6">
    <location>
        <begin position="90"/>
        <end position="405"/>
    </location>
</feature>
<name>F8P7X6_SERL9</name>
<dbReference type="Gene3D" id="2.40.70.10">
    <property type="entry name" value="Acid Proteases"/>
    <property type="match status" value="2"/>
</dbReference>
<accession>F8P7X6</accession>
<organism>
    <name type="scientific">Serpula lacrymans var. lacrymans (strain S7.9)</name>
    <name type="common">Dry rot fungus</name>
    <dbReference type="NCBI Taxonomy" id="578457"/>
    <lineage>
        <taxon>Eukaryota</taxon>
        <taxon>Fungi</taxon>
        <taxon>Dikarya</taxon>
        <taxon>Basidiomycota</taxon>
        <taxon>Agaricomycotina</taxon>
        <taxon>Agaricomycetes</taxon>
        <taxon>Agaricomycetidae</taxon>
        <taxon>Boletales</taxon>
        <taxon>Coniophorineae</taxon>
        <taxon>Serpulaceae</taxon>
        <taxon>Serpula</taxon>
    </lineage>
</organism>
<dbReference type="PANTHER" id="PTHR47966">
    <property type="entry name" value="BETA-SITE APP-CLEAVING ENZYME, ISOFORM A-RELATED"/>
    <property type="match status" value="1"/>
</dbReference>
<dbReference type="GO" id="GO:0004190">
    <property type="term" value="F:aspartic-type endopeptidase activity"/>
    <property type="evidence" value="ECO:0007669"/>
    <property type="project" value="UniProtKB-KW"/>
</dbReference>
<evidence type="ECO:0000256" key="5">
    <source>
        <dbReference type="SAM" id="SignalP"/>
    </source>
</evidence>
<dbReference type="GO" id="GO:0006508">
    <property type="term" value="P:proteolysis"/>
    <property type="evidence" value="ECO:0007669"/>
    <property type="project" value="UniProtKB-KW"/>
</dbReference>
<dbReference type="InterPro" id="IPR033121">
    <property type="entry name" value="PEPTIDASE_A1"/>
</dbReference>
<feature type="signal peptide" evidence="5">
    <location>
        <begin position="1"/>
        <end position="21"/>
    </location>
</feature>
<dbReference type="EMBL" id="GL945440">
    <property type="protein sequence ID" value="EGO20534.1"/>
    <property type="molecule type" value="Genomic_DNA"/>
</dbReference>
<dbReference type="InterPro" id="IPR001461">
    <property type="entry name" value="Aspartic_peptidase_A1"/>
</dbReference>
<dbReference type="Proteomes" id="UP000008064">
    <property type="component" value="Unassembled WGS sequence"/>
</dbReference>
<dbReference type="Pfam" id="PF00026">
    <property type="entry name" value="Asp"/>
    <property type="match status" value="1"/>
</dbReference>